<feature type="binding site" evidence="11">
    <location>
        <position position="61"/>
    </location>
    <ligand>
        <name>ATP</name>
        <dbReference type="ChEBI" id="CHEBI:30616"/>
    </ligand>
</feature>
<name>A0A7R9KEX3_9ACAR</name>
<dbReference type="AlphaFoldDB" id="A0A7R9KEX3"/>
<feature type="non-terminal residue" evidence="15">
    <location>
        <position position="1"/>
    </location>
</feature>
<evidence type="ECO:0000256" key="12">
    <source>
        <dbReference type="RuleBase" id="RU000304"/>
    </source>
</evidence>
<evidence type="ECO:0000313" key="16">
    <source>
        <dbReference type="Proteomes" id="UP000759131"/>
    </source>
</evidence>
<dbReference type="PANTHER" id="PTHR11042:SF160">
    <property type="entry name" value="EUKARYOTIC TRANSLATION INITIATION FACTOR 2-ALPHA KINASE 1"/>
    <property type="match status" value="1"/>
</dbReference>
<evidence type="ECO:0000256" key="2">
    <source>
        <dbReference type="ARBA" id="ARBA00022527"/>
    </source>
</evidence>
<keyword evidence="4 11" id="KW-0547">Nucleotide-binding</keyword>
<dbReference type="GO" id="GO:0005737">
    <property type="term" value="C:cytoplasm"/>
    <property type="evidence" value="ECO:0007669"/>
    <property type="project" value="TreeGrafter"/>
</dbReference>
<evidence type="ECO:0000259" key="14">
    <source>
        <dbReference type="PROSITE" id="PS50011"/>
    </source>
</evidence>
<dbReference type="PANTHER" id="PTHR11042">
    <property type="entry name" value="EUKARYOTIC TRANSLATION INITIATION FACTOR 2-ALPHA KINASE EIF2-ALPHA KINASE -RELATED"/>
    <property type="match status" value="1"/>
</dbReference>
<comment type="similarity">
    <text evidence="8">Belongs to the protein kinase superfamily. Ser/Thr protein kinase family. GCN2 subfamily.</text>
</comment>
<comment type="catalytic activity">
    <reaction evidence="9">
        <text>L-threonyl-[protein] + ATP = O-phospho-L-threonyl-[protein] + ADP + H(+)</text>
        <dbReference type="Rhea" id="RHEA:46608"/>
        <dbReference type="Rhea" id="RHEA-COMP:11060"/>
        <dbReference type="Rhea" id="RHEA-COMP:11605"/>
        <dbReference type="ChEBI" id="CHEBI:15378"/>
        <dbReference type="ChEBI" id="CHEBI:30013"/>
        <dbReference type="ChEBI" id="CHEBI:30616"/>
        <dbReference type="ChEBI" id="CHEBI:61977"/>
        <dbReference type="ChEBI" id="CHEBI:456216"/>
        <dbReference type="EC" id="2.7.11.1"/>
    </reaction>
    <physiologicalReaction direction="left-to-right" evidence="9">
        <dbReference type="Rhea" id="RHEA:46609"/>
    </physiologicalReaction>
</comment>
<evidence type="ECO:0000256" key="7">
    <source>
        <dbReference type="ARBA" id="ARBA00023193"/>
    </source>
</evidence>
<keyword evidence="5" id="KW-0418">Kinase</keyword>
<dbReference type="GO" id="GO:0005524">
    <property type="term" value="F:ATP binding"/>
    <property type="evidence" value="ECO:0007669"/>
    <property type="project" value="UniProtKB-UniRule"/>
</dbReference>
<dbReference type="GO" id="GO:0005634">
    <property type="term" value="C:nucleus"/>
    <property type="evidence" value="ECO:0007669"/>
    <property type="project" value="TreeGrafter"/>
</dbReference>
<dbReference type="SUPFAM" id="SSF56112">
    <property type="entry name" value="Protein kinase-like (PK-like)"/>
    <property type="match status" value="1"/>
</dbReference>
<keyword evidence="7" id="KW-0652">Protein synthesis inhibitor</keyword>
<reference evidence="15" key="1">
    <citation type="submission" date="2020-11" db="EMBL/GenBank/DDBJ databases">
        <authorList>
            <person name="Tran Van P."/>
        </authorList>
    </citation>
    <scope>NUCLEOTIDE SEQUENCE</scope>
</reference>
<dbReference type="EMBL" id="OC854872">
    <property type="protein sequence ID" value="CAD7620651.1"/>
    <property type="molecule type" value="Genomic_DNA"/>
</dbReference>
<dbReference type="GO" id="GO:0004694">
    <property type="term" value="F:eukaryotic translation initiation factor 2alpha kinase activity"/>
    <property type="evidence" value="ECO:0007669"/>
    <property type="project" value="TreeGrafter"/>
</dbReference>
<dbReference type="EC" id="2.7.11.1" evidence="1"/>
<dbReference type="Pfam" id="PF00069">
    <property type="entry name" value="Pkinase"/>
    <property type="match status" value="1"/>
</dbReference>
<dbReference type="SMART" id="SM00220">
    <property type="entry name" value="S_TKc"/>
    <property type="match status" value="1"/>
</dbReference>
<evidence type="ECO:0000313" key="15">
    <source>
        <dbReference type="EMBL" id="CAD7620651.1"/>
    </source>
</evidence>
<dbReference type="Gene3D" id="3.30.200.20">
    <property type="entry name" value="Phosphorylase Kinase, domain 1"/>
    <property type="match status" value="1"/>
</dbReference>
<dbReference type="OrthoDB" id="346907at2759"/>
<feature type="region of interest" description="Disordered" evidence="13">
    <location>
        <begin position="1"/>
        <end position="22"/>
    </location>
</feature>
<keyword evidence="3" id="KW-0808">Transferase</keyword>
<dbReference type="PROSITE" id="PS00107">
    <property type="entry name" value="PROTEIN_KINASE_ATP"/>
    <property type="match status" value="1"/>
</dbReference>
<dbReference type="InterPro" id="IPR050339">
    <property type="entry name" value="CC_SR_Kinase"/>
</dbReference>
<keyword evidence="16" id="KW-1185">Reference proteome</keyword>
<evidence type="ECO:0000256" key="11">
    <source>
        <dbReference type="PROSITE-ProRule" id="PRU10141"/>
    </source>
</evidence>
<dbReference type="PROSITE" id="PS50011">
    <property type="entry name" value="PROTEIN_KINASE_DOM"/>
    <property type="match status" value="1"/>
</dbReference>
<sequence>MATGGPITDIVSDGENPTDNNIPRVIDQSILAQLTDENKIGKGTYAIVYKIKVDSNEYAFKIARATISRFADSPEPVKLSADENKEKEARIVQQMLALQTLHKLDNKNLVKCVKSWLTEANMCIQMELCQCTLPPLLASKLTLFGRVNHMAPRNTYPYSEICDLEYFICAHMCEEIVRGLNYLHSQSPPIFHRDIKHANMYMAILPDGEAVLKVGDYALAPLQECTAQTNTKGVGIYTYLAPEICTPPGVTAKYTPPSDLYSMGMIIPELFNFNYTIKQESKRMEYLQDTMVGLIETKMPNRTKMNVLLKQIEGFFKLVDTQTILSQYAEYNDRLMATGNE</sequence>
<dbReference type="EMBL" id="CAJPIZ010000297">
    <property type="protein sequence ID" value="CAG2101081.1"/>
    <property type="molecule type" value="Genomic_DNA"/>
</dbReference>
<evidence type="ECO:0000256" key="9">
    <source>
        <dbReference type="ARBA" id="ARBA00048659"/>
    </source>
</evidence>
<dbReference type="Proteomes" id="UP000759131">
    <property type="component" value="Unassembled WGS sequence"/>
</dbReference>
<dbReference type="InterPro" id="IPR008271">
    <property type="entry name" value="Ser/Thr_kinase_AS"/>
</dbReference>
<evidence type="ECO:0000256" key="3">
    <source>
        <dbReference type="ARBA" id="ARBA00022679"/>
    </source>
</evidence>
<evidence type="ECO:0000256" key="5">
    <source>
        <dbReference type="ARBA" id="ARBA00022777"/>
    </source>
</evidence>
<feature type="domain" description="Protein kinase" evidence="14">
    <location>
        <begin position="34"/>
        <end position="341"/>
    </location>
</feature>
<evidence type="ECO:0000256" key="10">
    <source>
        <dbReference type="ARBA" id="ARBA00048977"/>
    </source>
</evidence>
<evidence type="ECO:0000256" key="8">
    <source>
        <dbReference type="ARBA" id="ARBA00037982"/>
    </source>
</evidence>
<keyword evidence="6 11" id="KW-0067">ATP-binding</keyword>
<keyword evidence="2 12" id="KW-0723">Serine/threonine-protein kinase</keyword>
<proteinExistence type="inferred from homology"/>
<evidence type="ECO:0000256" key="1">
    <source>
        <dbReference type="ARBA" id="ARBA00012513"/>
    </source>
</evidence>
<protein>
    <recommendedName>
        <fullName evidence="1">non-specific serine/threonine protein kinase</fullName>
        <ecNumber evidence="1">2.7.11.1</ecNumber>
    </recommendedName>
</protein>
<dbReference type="GO" id="GO:0017148">
    <property type="term" value="P:negative regulation of translation"/>
    <property type="evidence" value="ECO:0007669"/>
    <property type="project" value="UniProtKB-KW"/>
</dbReference>
<accession>A0A7R9KEX3</accession>
<evidence type="ECO:0000256" key="13">
    <source>
        <dbReference type="SAM" id="MobiDB-lite"/>
    </source>
</evidence>
<dbReference type="InterPro" id="IPR017441">
    <property type="entry name" value="Protein_kinase_ATP_BS"/>
</dbReference>
<dbReference type="PROSITE" id="PS00108">
    <property type="entry name" value="PROTEIN_KINASE_ST"/>
    <property type="match status" value="1"/>
</dbReference>
<dbReference type="InterPro" id="IPR011009">
    <property type="entry name" value="Kinase-like_dom_sf"/>
</dbReference>
<evidence type="ECO:0000256" key="6">
    <source>
        <dbReference type="ARBA" id="ARBA00022840"/>
    </source>
</evidence>
<dbReference type="Gene3D" id="1.10.510.10">
    <property type="entry name" value="Transferase(Phosphotransferase) domain 1"/>
    <property type="match status" value="1"/>
</dbReference>
<gene>
    <name evidence="15" type="ORF">OSB1V03_LOCUS1132</name>
</gene>
<organism evidence="15">
    <name type="scientific">Medioppia subpectinata</name>
    <dbReference type="NCBI Taxonomy" id="1979941"/>
    <lineage>
        <taxon>Eukaryota</taxon>
        <taxon>Metazoa</taxon>
        <taxon>Ecdysozoa</taxon>
        <taxon>Arthropoda</taxon>
        <taxon>Chelicerata</taxon>
        <taxon>Arachnida</taxon>
        <taxon>Acari</taxon>
        <taxon>Acariformes</taxon>
        <taxon>Sarcoptiformes</taxon>
        <taxon>Oribatida</taxon>
        <taxon>Brachypylina</taxon>
        <taxon>Oppioidea</taxon>
        <taxon>Oppiidae</taxon>
        <taxon>Medioppia</taxon>
    </lineage>
</organism>
<dbReference type="InterPro" id="IPR000719">
    <property type="entry name" value="Prot_kinase_dom"/>
</dbReference>
<comment type="catalytic activity">
    <reaction evidence="10">
        <text>L-seryl-[protein] + ATP = O-phospho-L-seryl-[protein] + ADP + H(+)</text>
        <dbReference type="Rhea" id="RHEA:17989"/>
        <dbReference type="Rhea" id="RHEA-COMP:9863"/>
        <dbReference type="Rhea" id="RHEA-COMP:11604"/>
        <dbReference type="ChEBI" id="CHEBI:15378"/>
        <dbReference type="ChEBI" id="CHEBI:29999"/>
        <dbReference type="ChEBI" id="CHEBI:30616"/>
        <dbReference type="ChEBI" id="CHEBI:83421"/>
        <dbReference type="ChEBI" id="CHEBI:456216"/>
        <dbReference type="EC" id="2.7.11.1"/>
    </reaction>
    <physiologicalReaction direction="left-to-right" evidence="10">
        <dbReference type="Rhea" id="RHEA:17990"/>
    </physiologicalReaction>
</comment>
<evidence type="ECO:0000256" key="4">
    <source>
        <dbReference type="ARBA" id="ARBA00022741"/>
    </source>
</evidence>